<reference evidence="3 4" key="1">
    <citation type="journal article" date="2015" name="Genome Biol. Evol.">
        <title>Phylogenomic analyses indicate that early fungi evolved digesting cell walls of algal ancestors of land plants.</title>
        <authorList>
            <person name="Chang Y."/>
            <person name="Wang S."/>
            <person name="Sekimoto S."/>
            <person name="Aerts A.L."/>
            <person name="Choi C."/>
            <person name="Clum A."/>
            <person name="LaButti K.M."/>
            <person name="Lindquist E.A."/>
            <person name="Yee Ngan C."/>
            <person name="Ohm R.A."/>
            <person name="Salamov A.A."/>
            <person name="Grigoriev I.V."/>
            <person name="Spatafora J.W."/>
            <person name="Berbee M.L."/>
        </authorList>
    </citation>
    <scope>NUCLEOTIDE SEQUENCE [LARGE SCALE GENOMIC DNA]</scope>
    <source>
        <strain evidence="3 4">JEL478</strain>
    </source>
</reference>
<gene>
    <name evidence="3" type="ORF">M427DRAFT_127019</name>
</gene>
<evidence type="ECO:0000256" key="1">
    <source>
        <dbReference type="ARBA" id="ARBA00009619"/>
    </source>
</evidence>
<dbReference type="PANTHER" id="PTHR13238">
    <property type="entry name" value="PROTEIN C21ORF59"/>
    <property type="match status" value="1"/>
</dbReference>
<dbReference type="OrthoDB" id="276065at2759"/>
<accession>A0A139A3Q6</accession>
<protein>
    <submittedName>
        <fullName evidence="3">Uncharacterized protein</fullName>
    </submittedName>
</protein>
<dbReference type="PANTHER" id="PTHR13238:SF0">
    <property type="entry name" value="CILIA- AND FLAGELLA-ASSOCIATED PROTEIN 298"/>
    <property type="match status" value="1"/>
</dbReference>
<dbReference type="Pfam" id="PF11069">
    <property type="entry name" value="CFAP298"/>
    <property type="match status" value="1"/>
</dbReference>
<dbReference type="Proteomes" id="UP000070544">
    <property type="component" value="Unassembled WGS sequence"/>
</dbReference>
<sequence length="302" mass="34081">MRIHVKRSEESLFLYDAPVLSDLATLIPALAQLQNCRLRITRLIQATEDLLEHGILKREDQYGLSEEQLQSFAESDAKGTPDAKKPDAPRKTVMKHGREYIVNPDPTGRRCGEALNEELAQVVTQTLVDARAAISPDLVKLNQPTTLQPLLDAIQAIKGALMITYPMGLPEYEPARQIIEGSEDLSSKQASKDILEPATCTLWWAGKELTRDKKLADFVGKNDKTKVIAKLQKAGHGAPVRENPVDEATQKQMMAYYFKKQEEHKKLMENNDDDYNNSQWADPKVLKRNFVGMGPMMSWRPR</sequence>
<proteinExistence type="inferred from homology"/>
<evidence type="ECO:0000256" key="2">
    <source>
        <dbReference type="SAM" id="MobiDB-lite"/>
    </source>
</evidence>
<feature type="compositionally biased region" description="Basic and acidic residues" evidence="2">
    <location>
        <begin position="75"/>
        <end position="90"/>
    </location>
</feature>
<evidence type="ECO:0000313" key="4">
    <source>
        <dbReference type="Proteomes" id="UP000070544"/>
    </source>
</evidence>
<keyword evidence="4" id="KW-1185">Reference proteome</keyword>
<feature type="region of interest" description="Disordered" evidence="2">
    <location>
        <begin position="68"/>
        <end position="91"/>
    </location>
</feature>
<dbReference type="EMBL" id="KQ965810">
    <property type="protein sequence ID" value="KXS11003.1"/>
    <property type="molecule type" value="Genomic_DNA"/>
</dbReference>
<comment type="similarity">
    <text evidence="1">Belongs to the CFAP298 family.</text>
</comment>
<dbReference type="InterPro" id="IPR021298">
    <property type="entry name" value="CFAP298"/>
</dbReference>
<dbReference type="AlphaFoldDB" id="A0A139A3Q6"/>
<dbReference type="OMA" id="YRKQEEW"/>
<name>A0A139A3Q6_GONPJ</name>
<dbReference type="STRING" id="1344416.A0A139A3Q6"/>
<organism evidence="3 4">
    <name type="scientific">Gonapodya prolifera (strain JEL478)</name>
    <name type="common">Monoblepharis prolifera</name>
    <dbReference type="NCBI Taxonomy" id="1344416"/>
    <lineage>
        <taxon>Eukaryota</taxon>
        <taxon>Fungi</taxon>
        <taxon>Fungi incertae sedis</taxon>
        <taxon>Chytridiomycota</taxon>
        <taxon>Chytridiomycota incertae sedis</taxon>
        <taxon>Monoblepharidomycetes</taxon>
        <taxon>Monoblepharidales</taxon>
        <taxon>Gonapodyaceae</taxon>
        <taxon>Gonapodya</taxon>
    </lineage>
</organism>
<evidence type="ECO:0000313" key="3">
    <source>
        <dbReference type="EMBL" id="KXS11003.1"/>
    </source>
</evidence>
<dbReference type="GO" id="GO:0003352">
    <property type="term" value="P:regulation of cilium movement"/>
    <property type="evidence" value="ECO:0007669"/>
    <property type="project" value="InterPro"/>
</dbReference>